<keyword evidence="2" id="KW-0472">Membrane</keyword>
<reference evidence="3 4" key="1">
    <citation type="submission" date="2021-01" db="EMBL/GenBank/DDBJ databases">
        <title>Actinoplanes sp. nov. LDG1-01 isolated from lichen.</title>
        <authorList>
            <person name="Saeng-In P."/>
            <person name="Phongsopitanun W."/>
            <person name="Kanchanasin P."/>
            <person name="Yuki M."/>
            <person name="Kudo T."/>
            <person name="Ohkuma M."/>
            <person name="Tanasupawat S."/>
        </authorList>
    </citation>
    <scope>NUCLEOTIDE SEQUENCE [LARGE SCALE GENOMIC DNA]</scope>
    <source>
        <strain evidence="3 4">LDG1-01</strain>
    </source>
</reference>
<evidence type="ECO:0008006" key="5">
    <source>
        <dbReference type="Google" id="ProtNLM"/>
    </source>
</evidence>
<comment type="caution">
    <text evidence="3">The sequence shown here is derived from an EMBL/GenBank/DDBJ whole genome shotgun (WGS) entry which is preliminary data.</text>
</comment>
<dbReference type="Proteomes" id="UP000598996">
    <property type="component" value="Unassembled WGS sequence"/>
</dbReference>
<keyword evidence="4" id="KW-1185">Reference proteome</keyword>
<dbReference type="EMBL" id="JAENHO010000027">
    <property type="protein sequence ID" value="MBL7262153.1"/>
    <property type="molecule type" value="Genomic_DNA"/>
</dbReference>
<evidence type="ECO:0000313" key="4">
    <source>
        <dbReference type="Proteomes" id="UP000598996"/>
    </source>
</evidence>
<sequence>MSYVWAAIATVFILGMLAGIAWLVVRLAKRRHPRVAASVGLGGLLAIVVAVASIANDSFFNMLEAVENLDSKQSPSLTPMGPDSAVSGDPSSTPSGNLSPPASRSPGESSNASPPTLPSPSESTNASPAAEASQLPTPTAEKSGRANLTPAAPKAKVVRFVGVSGAGNQVMATVEVESPPEAGRHYILVARFDKPSRYDMKVQIPATKGTHQLQFDLGEAPENSWRDFAALAVSNSEMVRWRTTLDGESLSDMPGGKVVAGWRPYRR</sequence>
<dbReference type="RefSeq" id="WP_203078698.1">
    <property type="nucleotide sequence ID" value="NZ_JAENHO010000027.1"/>
</dbReference>
<evidence type="ECO:0000256" key="2">
    <source>
        <dbReference type="SAM" id="Phobius"/>
    </source>
</evidence>
<feature type="transmembrane region" description="Helical" evidence="2">
    <location>
        <begin position="6"/>
        <end position="28"/>
    </location>
</feature>
<organism evidence="3 4">
    <name type="scientific">Paractinoplanes lichenicola</name>
    <dbReference type="NCBI Taxonomy" id="2802976"/>
    <lineage>
        <taxon>Bacteria</taxon>
        <taxon>Bacillati</taxon>
        <taxon>Actinomycetota</taxon>
        <taxon>Actinomycetes</taxon>
        <taxon>Micromonosporales</taxon>
        <taxon>Micromonosporaceae</taxon>
        <taxon>Paractinoplanes</taxon>
    </lineage>
</organism>
<feature type="transmembrane region" description="Helical" evidence="2">
    <location>
        <begin position="35"/>
        <end position="55"/>
    </location>
</feature>
<evidence type="ECO:0000256" key="1">
    <source>
        <dbReference type="SAM" id="MobiDB-lite"/>
    </source>
</evidence>
<feature type="compositionally biased region" description="Polar residues" evidence="1">
    <location>
        <begin position="89"/>
        <end position="112"/>
    </location>
</feature>
<protein>
    <recommendedName>
        <fullName evidence="5">CBM6 domain-containing protein</fullName>
    </recommendedName>
</protein>
<keyword evidence="2" id="KW-1133">Transmembrane helix</keyword>
<proteinExistence type="predicted"/>
<accession>A0ABS1W614</accession>
<keyword evidence="2" id="KW-0812">Transmembrane</keyword>
<gene>
    <name evidence="3" type="ORF">JKJ07_48570</name>
</gene>
<evidence type="ECO:0000313" key="3">
    <source>
        <dbReference type="EMBL" id="MBL7262153.1"/>
    </source>
</evidence>
<feature type="region of interest" description="Disordered" evidence="1">
    <location>
        <begin position="72"/>
        <end position="150"/>
    </location>
</feature>
<name>A0ABS1W614_9ACTN</name>